<keyword evidence="3" id="KW-1185">Reference proteome</keyword>
<accession>A0A8L7SKT2</accession>
<dbReference type="KEGG" id="bmy:BM_BM10385"/>
<protein>
    <submittedName>
        <fullName evidence="2 4">Uncharacterized protein</fullName>
    </submittedName>
</protein>
<evidence type="ECO:0000313" key="2">
    <source>
        <dbReference type="EMBL" id="VIO93665.1"/>
    </source>
</evidence>
<dbReference type="RefSeq" id="XP_042934447.1">
    <property type="nucleotide sequence ID" value="XM_043078513.1"/>
</dbReference>
<dbReference type="Proteomes" id="UP000006672">
    <property type="component" value="Unassembled WGS sequence"/>
</dbReference>
<reference evidence="2" key="2">
    <citation type="submission" date="2019-04" db="EMBL/GenBank/DDBJ databases">
        <authorList>
            <person name="Howe K."/>
            <person name="Paulini M."/>
            <person name="Williams G."/>
        </authorList>
    </citation>
    <scope>NUCLEOTIDE SEQUENCE [LARGE SCALE GENOMIC DNA]</scope>
    <source>
        <strain evidence="2">FR3</strain>
    </source>
</reference>
<dbReference type="OrthoDB" id="5855697at2759"/>
<sequence length="357" mass="39913">MVHSRKRISHTTNIKLEPYSVVTDTSTIATDYASVASNESFYDESHGQPISGRWPRPILPIKSHSESNNVHKFTQYMQHSVKKSSSDTTMNIAIDYGKRLEEFDTTAINIPGAGKYDISKQKDGVESEHSIEVITPMLSSKEQNKLHFDHFQQRIASFASPLVSMLGTRIETTDGESSTDQDLEINETNMNIKTPIVALQSKSQSIIPNEIHNEFDNKLASHSTLSYFQQNHFIDSLPISSISSMAMKTQKKLVDKAHQTSHRQEDNSIHLNDDAVKQEDSSNNISNNNDGSIIIINNSNNNNSNNANLVKNKYANELVIGIGKILREKNGGIAALYKNALEMPNSRFSKILYSMIA</sequence>
<evidence type="ECO:0000313" key="3">
    <source>
        <dbReference type="Proteomes" id="UP000006672"/>
    </source>
</evidence>
<proteinExistence type="predicted"/>
<feature type="region of interest" description="Disordered" evidence="1">
    <location>
        <begin position="255"/>
        <end position="288"/>
    </location>
</feature>
<dbReference type="EMBL" id="CAAKNF010000193">
    <property type="protein sequence ID" value="VIO93665.1"/>
    <property type="molecule type" value="Genomic_DNA"/>
</dbReference>
<dbReference type="GeneID" id="66057452"/>
<gene>
    <name evidence="2" type="primary">Bm10385</name>
    <name evidence="2" type="ORF">BM_BM10385</name>
</gene>
<name>A0A4E9F9X9_BRUMA</name>
<reference evidence="3" key="1">
    <citation type="journal article" date="2007" name="Science">
        <title>Draft genome of the filarial nematode parasite Brugia malayi.</title>
        <authorList>
            <person name="Ghedin E."/>
            <person name="Wang S."/>
            <person name="Spiro D."/>
            <person name="Caler E."/>
            <person name="Zhao Q."/>
            <person name="Crabtree J."/>
            <person name="Allen J.E."/>
            <person name="Delcher A.L."/>
            <person name="Guiliano D.B."/>
            <person name="Miranda-Saavedra D."/>
            <person name="Angiuoli S.V."/>
            <person name="Creasy T."/>
            <person name="Amedeo P."/>
            <person name="Haas B."/>
            <person name="El-Sayed N.M."/>
            <person name="Wortman J.R."/>
            <person name="Feldblyum T."/>
            <person name="Tallon L."/>
            <person name="Schatz M."/>
            <person name="Shumway M."/>
            <person name="Koo H."/>
            <person name="Salzberg S.L."/>
            <person name="Schobel S."/>
            <person name="Pertea M."/>
            <person name="Pop M."/>
            <person name="White O."/>
            <person name="Barton G.J."/>
            <person name="Carlow C.K."/>
            <person name="Crawford M.J."/>
            <person name="Daub J."/>
            <person name="Dimmic M.W."/>
            <person name="Estes C.F."/>
            <person name="Foster J.M."/>
            <person name="Ganatra M."/>
            <person name="Gregory W.F."/>
            <person name="Johnson N.M."/>
            <person name="Jin J."/>
            <person name="Komuniecki R."/>
            <person name="Korf I."/>
            <person name="Kumar S."/>
            <person name="Laney S."/>
            <person name="Li B.W."/>
            <person name="Li W."/>
            <person name="Lindblom T.H."/>
            <person name="Lustigman S."/>
            <person name="Ma D."/>
            <person name="Maina C.V."/>
            <person name="Martin D.M."/>
            <person name="McCarter J.P."/>
            <person name="McReynolds L."/>
            <person name="Mitreva M."/>
            <person name="Nutman T.B."/>
            <person name="Parkinson J."/>
            <person name="Peregrin-Alvarez J.M."/>
            <person name="Poole C."/>
            <person name="Ren Q."/>
            <person name="Saunders L."/>
            <person name="Sluder A.E."/>
            <person name="Smith K."/>
            <person name="Stanke M."/>
            <person name="Unnasch T.R."/>
            <person name="Ware J."/>
            <person name="Wei A.D."/>
            <person name="Weil G."/>
            <person name="Williams D.J."/>
            <person name="Zhang Y."/>
            <person name="Williams S.A."/>
            <person name="Fraser-Liggett C."/>
            <person name="Slatko B."/>
            <person name="Blaxter M.L."/>
            <person name="Scott A.L."/>
        </authorList>
    </citation>
    <scope>NUCLEOTIDE SEQUENCE</scope>
    <source>
        <strain evidence="3">FR3</strain>
    </source>
</reference>
<dbReference type="WBParaSite" id="Bm10385.1">
    <property type="protein sequence ID" value="Bm10385.1"/>
    <property type="gene ID" value="WBGene00230646"/>
</dbReference>
<evidence type="ECO:0000256" key="1">
    <source>
        <dbReference type="SAM" id="MobiDB-lite"/>
    </source>
</evidence>
<feature type="compositionally biased region" description="Basic and acidic residues" evidence="1">
    <location>
        <begin position="255"/>
        <end position="280"/>
    </location>
</feature>
<organism evidence="2">
    <name type="scientific">Brugia malayi</name>
    <name type="common">Filarial nematode worm</name>
    <dbReference type="NCBI Taxonomy" id="6279"/>
    <lineage>
        <taxon>Eukaryota</taxon>
        <taxon>Metazoa</taxon>
        <taxon>Ecdysozoa</taxon>
        <taxon>Nematoda</taxon>
        <taxon>Chromadorea</taxon>
        <taxon>Rhabditida</taxon>
        <taxon>Spirurina</taxon>
        <taxon>Spiruromorpha</taxon>
        <taxon>Filarioidea</taxon>
        <taxon>Onchocercidae</taxon>
        <taxon>Brugia</taxon>
    </lineage>
</organism>
<dbReference type="AlphaFoldDB" id="A0A4E9F9X9"/>
<accession>A0A4E9F9X9</accession>
<evidence type="ECO:0000313" key="4">
    <source>
        <dbReference type="WBParaSite" id="Bm10385.1"/>
    </source>
</evidence>
<dbReference type="CTD" id="66057452"/>
<reference evidence="4" key="3">
    <citation type="submission" date="2022-04" db="UniProtKB">
        <authorList>
            <consortium name="WormBaseParasite"/>
        </authorList>
    </citation>
    <scope>IDENTIFICATION</scope>
</reference>